<evidence type="ECO:0000259" key="2">
    <source>
        <dbReference type="Pfam" id="PF00656"/>
    </source>
</evidence>
<name>A0A6H9V6H4_9ACTN</name>
<dbReference type="EMBL" id="VZRB01000006">
    <property type="protein sequence ID" value="KAB1147695.1"/>
    <property type="molecule type" value="Genomic_DNA"/>
</dbReference>
<dbReference type="SUPFAM" id="SSF52129">
    <property type="entry name" value="Caspase-like"/>
    <property type="match status" value="1"/>
</dbReference>
<feature type="compositionally biased region" description="Basic and acidic residues" evidence="1">
    <location>
        <begin position="28"/>
        <end position="38"/>
    </location>
</feature>
<accession>A0A6H9V6H4</accession>
<gene>
    <name evidence="3" type="ORF">F7R91_11425</name>
</gene>
<evidence type="ECO:0000313" key="3">
    <source>
        <dbReference type="EMBL" id="KAB1147695.1"/>
    </source>
</evidence>
<evidence type="ECO:0000256" key="1">
    <source>
        <dbReference type="SAM" id="MobiDB-lite"/>
    </source>
</evidence>
<dbReference type="Gene3D" id="3.40.50.1460">
    <property type="match status" value="1"/>
</dbReference>
<dbReference type="Proteomes" id="UP000442707">
    <property type="component" value="Unassembled WGS sequence"/>
</dbReference>
<feature type="compositionally biased region" description="Basic residues" evidence="1">
    <location>
        <begin position="55"/>
        <end position="71"/>
    </location>
</feature>
<dbReference type="GO" id="GO:0004197">
    <property type="term" value="F:cysteine-type endopeptidase activity"/>
    <property type="evidence" value="ECO:0007669"/>
    <property type="project" value="InterPro"/>
</dbReference>
<keyword evidence="4" id="KW-1185">Reference proteome</keyword>
<dbReference type="GO" id="GO:0006508">
    <property type="term" value="P:proteolysis"/>
    <property type="evidence" value="ECO:0007669"/>
    <property type="project" value="InterPro"/>
</dbReference>
<dbReference type="AlphaFoldDB" id="A0A6H9V6H4"/>
<feature type="compositionally biased region" description="Basic and acidic residues" evidence="1">
    <location>
        <begin position="88"/>
        <end position="102"/>
    </location>
</feature>
<protein>
    <submittedName>
        <fullName evidence="3">Caspase family protein</fullName>
    </submittedName>
</protein>
<evidence type="ECO:0000313" key="4">
    <source>
        <dbReference type="Proteomes" id="UP000442707"/>
    </source>
</evidence>
<proteinExistence type="predicted"/>
<comment type="caution">
    <text evidence="3">The sequence shown here is derived from an EMBL/GenBank/DDBJ whole genome shotgun (WGS) entry which is preliminary data.</text>
</comment>
<organism evidence="3 4">
    <name type="scientific">Streptomyces luteolifulvus</name>
    <dbReference type="NCBI Taxonomy" id="2615112"/>
    <lineage>
        <taxon>Bacteria</taxon>
        <taxon>Bacillati</taxon>
        <taxon>Actinomycetota</taxon>
        <taxon>Actinomycetes</taxon>
        <taxon>Kitasatosporales</taxon>
        <taxon>Streptomycetaceae</taxon>
        <taxon>Streptomyces</taxon>
    </lineage>
</organism>
<feature type="domain" description="Peptidase C14 caspase" evidence="2">
    <location>
        <begin position="169"/>
        <end position="390"/>
    </location>
</feature>
<dbReference type="Pfam" id="PF00656">
    <property type="entry name" value="Peptidase_C14"/>
    <property type="match status" value="1"/>
</dbReference>
<sequence length="509" mass="54957">MRRNCTRPGAGTTTIREHARVPGALDHVGGRHGTEHPDRSRRRHRSLPLASGGPRGRRPRGRCHPRGHGSGRRRDGDRLRRPQSGDPQPDRPRQPRRLDRHLPAPAAAEHGYGAERDHQPVERGGRRGRRRHRRRTAAHSGPRIRPGVLRGDAPHPVTPSRLPPAATSRAVLVGVSRYHELSSERQLPAVEAGLHRLAALLGDPRIWGLRPEHCAVLHQPEDADSVISALRTAAGQATASLLFYYAGHGLIDPLAGDGLYLALPRSPEPAGTHLALDYDHVRAELLRAAAVPQKVVILDCCWSGRALKGTMGAEDLAAAAAVKGTAVLTACASTAKALSPPGEDCTAFTGALTRILDEGLPGGPAELDVATLYRSLAHRLGSENRPRPQLATSGAGSELVLARNTAPQKPAETQVSEPAQAAVRPPALLAEHARPRIQELLRAGRYEEAQELRLSLAEAGDAEAVRDLVTRLRREGHYGPAARLERSTPGSEAAQRVLRWLRRGDARES</sequence>
<dbReference type="InterPro" id="IPR029030">
    <property type="entry name" value="Caspase-like_dom_sf"/>
</dbReference>
<reference evidence="3 4" key="1">
    <citation type="submission" date="2019-09" db="EMBL/GenBank/DDBJ databases">
        <title>Screening of Novel Bioactive Compounds from Soil-Associated.</title>
        <authorList>
            <person name="Zhao S."/>
        </authorList>
    </citation>
    <scope>NUCLEOTIDE SEQUENCE [LARGE SCALE GENOMIC DNA]</scope>
    <source>
        <strain evidence="3 4">HIT-DPA4</strain>
    </source>
</reference>
<dbReference type="NCBIfam" id="NF047832">
    <property type="entry name" value="caspase_w_EACC1"/>
    <property type="match status" value="1"/>
</dbReference>
<feature type="compositionally biased region" description="Basic residues" evidence="1">
    <location>
        <begin position="126"/>
        <end position="137"/>
    </location>
</feature>
<feature type="region of interest" description="Disordered" evidence="1">
    <location>
        <begin position="1"/>
        <end position="163"/>
    </location>
</feature>
<feature type="compositionally biased region" description="Basic and acidic residues" evidence="1">
    <location>
        <begin position="112"/>
        <end position="125"/>
    </location>
</feature>
<dbReference type="InterPro" id="IPR011600">
    <property type="entry name" value="Pept_C14_caspase"/>
</dbReference>